<dbReference type="Gene3D" id="3.30.930.30">
    <property type="match status" value="1"/>
</dbReference>
<feature type="region of interest" description="Disordered" evidence="4">
    <location>
        <begin position="94"/>
        <end position="119"/>
    </location>
</feature>
<sequence>MKGKGTVQVMSETGIWAKADAAAFAMLMGENRTGRRLQAAERTMAGARERIAKLRRQLSMMTAKANEMATKAIEREFNNSRSAWGRTFRVRIKPGSIKMPTKPKPSASPQPTKQRRARRAYKAPIIDRRGRTAIYFRIRYIGLKSKKWRAGLTADHALYILREDALQDGELGIISNMGENAAEIANCWRALEAVETGYRANAIMQYRIVMNLPAGLTPAQRHHAVQHFAERTFGKSGLPYVAAVHKPDEGGDSRNFHAHICFSTRPCERIDTGEWLISEEKVNGLTDPAGLFRMRAQAAAHLNLACHRAGVAARYTHQSYRDRGINAVRQEHVGPHAMAAFERGEPVAVIERNEAIVVANELGIETDKRQAEVDLLARLTACLQQQYQLVASKAAIQKMRHRVEAVAQRAAVIGSSKTKAAVIDRQQVETILARSTWLLAQKKARHATLPSAIAGSIAVRAQALAQQLASVNEQRRSLNNVKIYLKGVQRSFAHHQARVEQQRLAEAEALVATVMPRPYRMENRLLVPDLSGMTAAQQALIRSVDRQAMFIAFGRRHEEDCLADEAKAISAAAERQRQFKLEAER</sequence>
<accession>A0A437MX01</accession>
<evidence type="ECO:0000256" key="4">
    <source>
        <dbReference type="SAM" id="MobiDB-lite"/>
    </source>
</evidence>
<evidence type="ECO:0000259" key="5">
    <source>
        <dbReference type="Pfam" id="PF03389"/>
    </source>
</evidence>
<dbReference type="Pfam" id="PF03389">
    <property type="entry name" value="MobA_MobL"/>
    <property type="match status" value="1"/>
</dbReference>
<evidence type="ECO:0000256" key="1">
    <source>
        <dbReference type="ARBA" id="ARBA00010873"/>
    </source>
</evidence>
<dbReference type="AlphaFoldDB" id="A0A437MX01"/>
<comment type="caution">
    <text evidence="6">The sequence shown here is derived from an EMBL/GenBank/DDBJ whole genome shotgun (WGS) entry which is preliminary data.</text>
</comment>
<gene>
    <name evidence="6" type="ORF">EOE18_18005</name>
</gene>
<evidence type="ECO:0000256" key="2">
    <source>
        <dbReference type="ARBA" id="ARBA00022971"/>
    </source>
</evidence>
<dbReference type="EMBL" id="SACO01000030">
    <property type="protein sequence ID" value="RVU02146.1"/>
    <property type="molecule type" value="Genomic_DNA"/>
</dbReference>
<reference evidence="6 7" key="1">
    <citation type="submission" date="2019-01" db="EMBL/GenBank/DDBJ databases">
        <authorList>
            <person name="Chen W.-M."/>
        </authorList>
    </citation>
    <scope>NUCLEOTIDE SEQUENCE [LARGE SCALE GENOMIC DNA]</scope>
    <source>
        <strain evidence="6 7">FSY-9</strain>
    </source>
</reference>
<proteinExistence type="inferred from homology"/>
<keyword evidence="2" id="KW-0184">Conjugation</keyword>
<evidence type="ECO:0000313" key="6">
    <source>
        <dbReference type="EMBL" id="RVU02146.1"/>
    </source>
</evidence>
<dbReference type="Proteomes" id="UP000282837">
    <property type="component" value="Unassembled WGS sequence"/>
</dbReference>
<organism evidence="6 7">
    <name type="scientific">Novosphingobium umbonatum</name>
    <dbReference type="NCBI Taxonomy" id="1908524"/>
    <lineage>
        <taxon>Bacteria</taxon>
        <taxon>Pseudomonadati</taxon>
        <taxon>Pseudomonadota</taxon>
        <taxon>Alphaproteobacteria</taxon>
        <taxon>Sphingomonadales</taxon>
        <taxon>Sphingomonadaceae</taxon>
        <taxon>Novosphingobium</taxon>
    </lineage>
</organism>
<dbReference type="InterPro" id="IPR005053">
    <property type="entry name" value="MobA_MobL"/>
</dbReference>
<evidence type="ECO:0000256" key="3">
    <source>
        <dbReference type="SAM" id="Coils"/>
    </source>
</evidence>
<comment type="similarity">
    <text evidence="1">Belongs to the MobA/MobL family.</text>
</comment>
<keyword evidence="7" id="KW-1185">Reference proteome</keyword>
<name>A0A437MX01_9SPHN</name>
<feature type="non-terminal residue" evidence="6">
    <location>
        <position position="585"/>
    </location>
</feature>
<keyword evidence="3" id="KW-0175">Coiled coil</keyword>
<evidence type="ECO:0000313" key="7">
    <source>
        <dbReference type="Proteomes" id="UP000282837"/>
    </source>
</evidence>
<feature type="coiled-coil region" evidence="3">
    <location>
        <begin position="37"/>
        <end position="71"/>
    </location>
</feature>
<feature type="domain" description="MobA/MobL protein" evidence="5">
    <location>
        <begin position="169"/>
        <end position="339"/>
    </location>
</feature>
<protein>
    <recommendedName>
        <fullName evidence="5">MobA/MobL protein domain-containing protein</fullName>
    </recommendedName>
</protein>